<dbReference type="EMBL" id="HBGE01110102">
    <property type="protein sequence ID" value="CAD9188872.1"/>
    <property type="molecule type" value="Transcribed_RNA"/>
</dbReference>
<evidence type="ECO:0000256" key="2">
    <source>
        <dbReference type="SAM" id="SignalP"/>
    </source>
</evidence>
<feature type="chain" id="PRO_5030840531" evidence="2">
    <location>
        <begin position="21"/>
        <end position="253"/>
    </location>
</feature>
<feature type="signal peptide" evidence="2">
    <location>
        <begin position="1"/>
        <end position="20"/>
    </location>
</feature>
<keyword evidence="1" id="KW-0812">Transmembrane</keyword>
<name>A0A7S1SA24_ALECA</name>
<dbReference type="PANTHER" id="PTHR21385">
    <property type="entry name" value="ZINC FINGER PROTEIN-RELATED"/>
    <property type="match status" value="1"/>
</dbReference>
<keyword evidence="1" id="KW-1133">Transmembrane helix</keyword>
<feature type="transmembrane region" description="Helical" evidence="1">
    <location>
        <begin position="188"/>
        <end position="210"/>
    </location>
</feature>
<dbReference type="PANTHER" id="PTHR21385:SF0">
    <property type="entry name" value="RE51073P"/>
    <property type="match status" value="1"/>
</dbReference>
<proteinExistence type="predicted"/>
<keyword evidence="2" id="KW-0732">Signal</keyword>
<accession>A0A7S1SA24</accession>
<reference evidence="3" key="1">
    <citation type="submission" date="2021-01" db="EMBL/GenBank/DDBJ databases">
        <authorList>
            <person name="Corre E."/>
            <person name="Pelletier E."/>
            <person name="Niang G."/>
            <person name="Scheremetjew M."/>
            <person name="Finn R."/>
            <person name="Kale V."/>
            <person name="Holt S."/>
            <person name="Cochrane G."/>
            <person name="Meng A."/>
            <person name="Brown T."/>
            <person name="Cohen L."/>
        </authorList>
    </citation>
    <scope>NUCLEOTIDE SEQUENCE</scope>
    <source>
        <strain evidence="3">OF101</strain>
    </source>
</reference>
<evidence type="ECO:0000256" key="1">
    <source>
        <dbReference type="SAM" id="Phobius"/>
    </source>
</evidence>
<sequence>MGRYALIFQPAMALLALGSAQFLPPKPNTVTADPFHPTCSFAISQRVRKHIEEDILKPAALAGIEGWPAGCPFDPSRDLFQDWWQITDGSKNKTVTIGGICLADYCTVFGVCGSGEEAQQEELEQCDSTSIAKARQQCDTAVARCFPLKNGAVTRRLHAQYSRQKCQVLDCNVLRERQRGHEAAPHSLAALLAVVAPLLAAGLAGLVLWVDGSDQVLQLLVDSGAASTGVARGCLQAREALRGLAGFERTKFG</sequence>
<gene>
    <name evidence="3" type="ORF">ACAT0790_LOCUS65646</name>
</gene>
<dbReference type="AlphaFoldDB" id="A0A7S1SA24"/>
<evidence type="ECO:0000313" key="3">
    <source>
        <dbReference type="EMBL" id="CAD9188872.1"/>
    </source>
</evidence>
<organism evidence="3">
    <name type="scientific">Alexandrium catenella</name>
    <name type="common">Red tide dinoflagellate</name>
    <name type="synonym">Gonyaulax catenella</name>
    <dbReference type="NCBI Taxonomy" id="2925"/>
    <lineage>
        <taxon>Eukaryota</taxon>
        <taxon>Sar</taxon>
        <taxon>Alveolata</taxon>
        <taxon>Dinophyceae</taxon>
        <taxon>Gonyaulacales</taxon>
        <taxon>Pyrocystaceae</taxon>
        <taxon>Alexandrium</taxon>
    </lineage>
</organism>
<protein>
    <submittedName>
        <fullName evidence="3">Uncharacterized protein</fullName>
    </submittedName>
</protein>
<keyword evidence="1" id="KW-0472">Membrane</keyword>